<name>A0A9Q8PMV7_PASFU</name>
<dbReference type="RefSeq" id="XP_047769736.1">
    <property type="nucleotide sequence ID" value="XM_047913656.1"/>
</dbReference>
<proteinExistence type="predicted"/>
<reference evidence="1" key="1">
    <citation type="submission" date="2021-12" db="EMBL/GenBank/DDBJ databases">
        <authorList>
            <person name="Zaccaron A."/>
            <person name="Stergiopoulos I."/>
        </authorList>
    </citation>
    <scope>NUCLEOTIDE SEQUENCE</scope>
    <source>
        <strain evidence="1">Race5_Kim</strain>
    </source>
</reference>
<reference evidence="1" key="2">
    <citation type="journal article" date="2022" name="Microb. Genom.">
        <title>A chromosome-scale genome assembly of the tomato pathogen Cladosporium fulvum reveals a compartmentalized genome architecture and the presence of a dispensable chromosome.</title>
        <authorList>
            <person name="Zaccaron A.Z."/>
            <person name="Chen L.H."/>
            <person name="Samaras A."/>
            <person name="Stergiopoulos I."/>
        </authorList>
    </citation>
    <scope>NUCLEOTIDE SEQUENCE</scope>
    <source>
        <strain evidence="1">Race5_Kim</strain>
    </source>
</reference>
<dbReference type="Proteomes" id="UP000756132">
    <property type="component" value="Chromosome 13"/>
</dbReference>
<gene>
    <name evidence="1" type="ORF">CLAFUR5_14508</name>
</gene>
<organism evidence="1 2">
    <name type="scientific">Passalora fulva</name>
    <name type="common">Tomato leaf mold</name>
    <name type="synonym">Cladosporium fulvum</name>
    <dbReference type="NCBI Taxonomy" id="5499"/>
    <lineage>
        <taxon>Eukaryota</taxon>
        <taxon>Fungi</taxon>
        <taxon>Dikarya</taxon>
        <taxon>Ascomycota</taxon>
        <taxon>Pezizomycotina</taxon>
        <taxon>Dothideomycetes</taxon>
        <taxon>Dothideomycetidae</taxon>
        <taxon>Mycosphaerellales</taxon>
        <taxon>Mycosphaerellaceae</taxon>
        <taxon>Fulvia</taxon>
    </lineage>
</organism>
<evidence type="ECO:0000313" key="2">
    <source>
        <dbReference type="Proteomes" id="UP000756132"/>
    </source>
</evidence>
<dbReference type="OrthoDB" id="37659at2759"/>
<protein>
    <submittedName>
        <fullName evidence="1">Uncharacterized protein</fullName>
    </submittedName>
</protein>
<dbReference type="GeneID" id="71994386"/>
<sequence length="77" mass="8498">MVHVTGFTGMFEFEAREAPNPTASTSFAKLVVVGALARPATPTQIRQALRNVPIDNRDRGFNCQTWIESALKALKDH</sequence>
<dbReference type="EMBL" id="CP090175">
    <property type="protein sequence ID" value="UJO25370.1"/>
    <property type="molecule type" value="Genomic_DNA"/>
</dbReference>
<accession>A0A9Q8PMV7</accession>
<dbReference type="InterPro" id="IPR046670">
    <property type="entry name" value="DUF6540"/>
</dbReference>
<evidence type="ECO:0000313" key="1">
    <source>
        <dbReference type="EMBL" id="UJO25370.1"/>
    </source>
</evidence>
<dbReference type="KEGG" id="ffu:CLAFUR5_14508"/>
<dbReference type="Pfam" id="PF20174">
    <property type="entry name" value="DUF6540"/>
    <property type="match status" value="1"/>
</dbReference>
<keyword evidence="2" id="KW-1185">Reference proteome</keyword>
<dbReference type="AlphaFoldDB" id="A0A9Q8PMV7"/>